<evidence type="ECO:0000313" key="3">
    <source>
        <dbReference type="Proteomes" id="UP001159363"/>
    </source>
</evidence>
<name>A0ABQ9HTD8_9NEOP</name>
<evidence type="ECO:0000256" key="1">
    <source>
        <dbReference type="SAM" id="MobiDB-lite"/>
    </source>
</evidence>
<accession>A0ABQ9HTD8</accession>
<dbReference type="Proteomes" id="UP001159363">
    <property type="component" value="Chromosome X"/>
</dbReference>
<protein>
    <submittedName>
        <fullName evidence="2">Uncharacterized protein</fullName>
    </submittedName>
</protein>
<organism evidence="2 3">
    <name type="scientific">Dryococelus australis</name>
    <dbReference type="NCBI Taxonomy" id="614101"/>
    <lineage>
        <taxon>Eukaryota</taxon>
        <taxon>Metazoa</taxon>
        <taxon>Ecdysozoa</taxon>
        <taxon>Arthropoda</taxon>
        <taxon>Hexapoda</taxon>
        <taxon>Insecta</taxon>
        <taxon>Pterygota</taxon>
        <taxon>Neoptera</taxon>
        <taxon>Polyneoptera</taxon>
        <taxon>Phasmatodea</taxon>
        <taxon>Verophasmatodea</taxon>
        <taxon>Anareolatae</taxon>
        <taxon>Phasmatidae</taxon>
        <taxon>Eurycanthinae</taxon>
        <taxon>Dryococelus</taxon>
    </lineage>
</organism>
<comment type="caution">
    <text evidence="2">The sequence shown here is derived from an EMBL/GenBank/DDBJ whole genome shotgun (WGS) entry which is preliminary data.</text>
</comment>
<sequence>MSRLAINFCHDHNIVMVGFQSHTTHRLQQLDFYLFGPLKIFYSQACDNFMVFHPGQAITDSEVGQLFCTASLRAATLANAIKLLKACVIEPYKPQIFTEEYYAHLIKLNEISFEQDLNTINKLPLGMDDRKLQLGKIFISRKLFPNLEHPGSKATQKLFLLNKRLSVLLNLMGMQQCNTNKAYRATGQVNLEYFNTLPTANRPRATKLKRPILHHSSNEHTSERLSHEKRLR</sequence>
<evidence type="ECO:0000313" key="2">
    <source>
        <dbReference type="EMBL" id="KAJ8887346.1"/>
    </source>
</evidence>
<dbReference type="EMBL" id="JARBHB010000004">
    <property type="protein sequence ID" value="KAJ8887346.1"/>
    <property type="molecule type" value="Genomic_DNA"/>
</dbReference>
<gene>
    <name evidence="2" type="ORF">PR048_013561</name>
</gene>
<feature type="compositionally biased region" description="Basic and acidic residues" evidence="1">
    <location>
        <begin position="216"/>
        <end position="232"/>
    </location>
</feature>
<proteinExistence type="predicted"/>
<feature type="region of interest" description="Disordered" evidence="1">
    <location>
        <begin position="209"/>
        <end position="232"/>
    </location>
</feature>
<reference evidence="2 3" key="1">
    <citation type="submission" date="2023-02" db="EMBL/GenBank/DDBJ databases">
        <title>LHISI_Scaffold_Assembly.</title>
        <authorList>
            <person name="Stuart O.P."/>
            <person name="Cleave R."/>
            <person name="Magrath M.J.L."/>
            <person name="Mikheyev A.S."/>
        </authorList>
    </citation>
    <scope>NUCLEOTIDE SEQUENCE [LARGE SCALE GENOMIC DNA]</scope>
    <source>
        <strain evidence="2">Daus_M_001</strain>
        <tissue evidence="2">Leg muscle</tissue>
    </source>
</reference>
<keyword evidence="3" id="KW-1185">Reference proteome</keyword>